<evidence type="ECO:0000256" key="1">
    <source>
        <dbReference type="SAM" id="Phobius"/>
    </source>
</evidence>
<proteinExistence type="predicted"/>
<dbReference type="STRING" id="1307761.L21SP2_1781"/>
<dbReference type="KEGG" id="slr:L21SP2_1781"/>
<sequence>MQIYVLYALSILLVSLLVTVYAFYRYRPRGMVRILFTFMISMFGAALGLLLQSLFRIDQRSVNFLIQFLFSGVFSILMVKIFYFIRSRPDQD</sequence>
<organism evidence="2 3">
    <name type="scientific">Salinispira pacifica</name>
    <dbReference type="NCBI Taxonomy" id="1307761"/>
    <lineage>
        <taxon>Bacteria</taxon>
        <taxon>Pseudomonadati</taxon>
        <taxon>Spirochaetota</taxon>
        <taxon>Spirochaetia</taxon>
        <taxon>Spirochaetales</taxon>
        <taxon>Spirochaetaceae</taxon>
        <taxon>Salinispira</taxon>
    </lineage>
</organism>
<dbReference type="AlphaFoldDB" id="V5WH83"/>
<protein>
    <submittedName>
        <fullName evidence="2">Uncharacterized protein</fullName>
    </submittedName>
</protein>
<keyword evidence="1" id="KW-0812">Transmembrane</keyword>
<reference evidence="2 3" key="1">
    <citation type="journal article" date="2015" name="Stand. Genomic Sci.">
        <title>Complete genome sequence and description of Salinispira pacifica gen. nov., sp. nov., a novel spirochaete isolated form a hypersaline microbial mat.</title>
        <authorList>
            <person name="Ben Hania W."/>
            <person name="Joseph M."/>
            <person name="Schumann P."/>
            <person name="Bunk B."/>
            <person name="Fiebig A."/>
            <person name="Sproer C."/>
            <person name="Klenk H.P."/>
            <person name="Fardeau M.L."/>
            <person name="Spring S."/>
        </authorList>
    </citation>
    <scope>NUCLEOTIDE SEQUENCE [LARGE SCALE GENOMIC DNA]</scope>
    <source>
        <strain evidence="2 3">L21-RPul-D2</strain>
    </source>
</reference>
<feature type="transmembrane region" description="Helical" evidence="1">
    <location>
        <begin position="6"/>
        <end position="24"/>
    </location>
</feature>
<keyword evidence="1" id="KW-1133">Transmembrane helix</keyword>
<evidence type="ECO:0000313" key="2">
    <source>
        <dbReference type="EMBL" id="AHC15158.1"/>
    </source>
</evidence>
<dbReference type="HOGENOM" id="CLU_2411496_0_0_12"/>
<gene>
    <name evidence="2" type="ORF">L21SP2_1781</name>
</gene>
<accession>V5WH83</accession>
<feature type="transmembrane region" description="Helical" evidence="1">
    <location>
        <begin position="64"/>
        <end position="85"/>
    </location>
</feature>
<evidence type="ECO:0000313" key="3">
    <source>
        <dbReference type="Proteomes" id="UP000018680"/>
    </source>
</evidence>
<keyword evidence="3" id="KW-1185">Reference proteome</keyword>
<name>V5WH83_9SPIO</name>
<feature type="transmembrane region" description="Helical" evidence="1">
    <location>
        <begin position="31"/>
        <end position="52"/>
    </location>
</feature>
<dbReference type="RefSeq" id="WP_024268076.1">
    <property type="nucleotide sequence ID" value="NC_023035.1"/>
</dbReference>
<keyword evidence="1" id="KW-0472">Membrane</keyword>
<dbReference type="Proteomes" id="UP000018680">
    <property type="component" value="Chromosome"/>
</dbReference>
<dbReference type="EMBL" id="CP006939">
    <property type="protein sequence ID" value="AHC15158.1"/>
    <property type="molecule type" value="Genomic_DNA"/>
</dbReference>